<dbReference type="Pfam" id="PF11955">
    <property type="entry name" value="PORR"/>
    <property type="match status" value="1"/>
</dbReference>
<proteinExistence type="predicted"/>
<feature type="compositionally biased region" description="Pro residues" evidence="1">
    <location>
        <begin position="8"/>
        <end position="20"/>
    </location>
</feature>
<feature type="region of interest" description="Disordered" evidence="1">
    <location>
        <begin position="75"/>
        <end position="115"/>
    </location>
</feature>
<dbReference type="PANTHER" id="PTHR31476:SF19">
    <property type="entry name" value="UBIQUITIN CARBOXYL-TERMINAL HYDROLASE FAMILY PROTEIN"/>
    <property type="match status" value="1"/>
</dbReference>
<name>A0A6J5TZX4_PRUAR</name>
<accession>A0A6J5TZX4</accession>
<dbReference type="InterPro" id="IPR021099">
    <property type="entry name" value="PORR_domain"/>
</dbReference>
<evidence type="ECO:0000256" key="1">
    <source>
        <dbReference type="SAM" id="MobiDB-lite"/>
    </source>
</evidence>
<dbReference type="EMBL" id="CAEKDK010000001">
    <property type="protein sequence ID" value="CAB4267888.1"/>
    <property type="molecule type" value="Genomic_DNA"/>
</dbReference>
<gene>
    <name evidence="3" type="ORF">CURHAP_LOCUS10799</name>
</gene>
<dbReference type="GO" id="GO:0003723">
    <property type="term" value="F:RNA binding"/>
    <property type="evidence" value="ECO:0007669"/>
    <property type="project" value="InterPro"/>
</dbReference>
<evidence type="ECO:0000313" key="3">
    <source>
        <dbReference type="EMBL" id="CAB4267888.1"/>
    </source>
</evidence>
<evidence type="ECO:0000313" key="4">
    <source>
        <dbReference type="Proteomes" id="UP000507222"/>
    </source>
</evidence>
<feature type="domain" description="PORR" evidence="2">
    <location>
        <begin position="220"/>
        <end position="554"/>
    </location>
</feature>
<organism evidence="3 4">
    <name type="scientific">Prunus armeniaca</name>
    <name type="common">Apricot</name>
    <name type="synonym">Armeniaca vulgaris</name>
    <dbReference type="NCBI Taxonomy" id="36596"/>
    <lineage>
        <taxon>Eukaryota</taxon>
        <taxon>Viridiplantae</taxon>
        <taxon>Streptophyta</taxon>
        <taxon>Embryophyta</taxon>
        <taxon>Tracheophyta</taxon>
        <taxon>Spermatophyta</taxon>
        <taxon>Magnoliopsida</taxon>
        <taxon>eudicotyledons</taxon>
        <taxon>Gunneridae</taxon>
        <taxon>Pentapetalae</taxon>
        <taxon>rosids</taxon>
        <taxon>fabids</taxon>
        <taxon>Rosales</taxon>
        <taxon>Rosaceae</taxon>
        <taxon>Amygdaloideae</taxon>
        <taxon>Amygdaleae</taxon>
        <taxon>Prunus</taxon>
    </lineage>
</organism>
<dbReference type="PANTHER" id="PTHR31476">
    <property type="entry name" value="PROTEIN WHAT'S THIS FACTOR 1 HOMOLOG, CHLOROPLASTIC"/>
    <property type="match status" value="1"/>
</dbReference>
<reference evidence="3 4" key="1">
    <citation type="submission" date="2020-05" db="EMBL/GenBank/DDBJ databases">
        <authorList>
            <person name="Campoy J."/>
            <person name="Schneeberger K."/>
            <person name="Spophaly S."/>
        </authorList>
    </citation>
    <scope>NUCLEOTIDE SEQUENCE [LARGE SCALE GENOMIC DNA]</scope>
    <source>
        <strain evidence="3">PruArmRojPasFocal</strain>
    </source>
</reference>
<evidence type="ECO:0000259" key="2">
    <source>
        <dbReference type="Pfam" id="PF11955"/>
    </source>
</evidence>
<feature type="region of interest" description="Disordered" evidence="1">
    <location>
        <begin position="1"/>
        <end position="45"/>
    </location>
</feature>
<dbReference type="InterPro" id="IPR045040">
    <property type="entry name" value="PORR_fam"/>
</dbReference>
<protein>
    <recommendedName>
        <fullName evidence="2">PORR domain-containing protein</fullName>
    </recommendedName>
</protein>
<feature type="compositionally biased region" description="Polar residues" evidence="1">
    <location>
        <begin position="101"/>
        <end position="115"/>
    </location>
</feature>
<dbReference type="AlphaFoldDB" id="A0A6J5TZX4"/>
<sequence>MTTTRSHPPTPQPQTNPEPQPATTQIPSPSPSAPTPNSGPHLPTIACRPLSLHLRSTDTDTDTSDIFFFSLPPSLPPSSLTSSSSSSPSLPLHTQHPGAPQRQTSPGGSYPKSQILVSGMSDTRIRAPELVPALARRFPARSDGGYRATKSNGATQETACQCPSELSRRAEGFISLKAVEGVTTTALLLHVQVMALPLIRLLPHRFNTIRAFVNAKVKWVRDPYLDYAVEREKDLKQVISFKNQIISNPSKSLPLSAASLLKPHLNLPTTSSKFFQKYPSFFSIFQPSPGLPPHVKLTPQTLLLHKKESTIHTSMSNKYNATERLAKLLMLAGVTKLPMHLINRLKWDLGLPHDIVGTLLADFPDYFEACEVGDAVTGKVEIALGLVCWRKELAFSQLERRPIMVCAPNANLSKHIGFPMNFPKGFDLENRVKEWVEEWQALPYISPYENATHLSPNSDQAEKWMVAMLHEVLWLMISKKTERENLFVLGEYLGFERSRLKKAVVHHPGIFYVSNKIRTQTVVLREAYRKDFLIEKHPLMGMRYRYIHLMNKMQRRDEATLVSPSGG</sequence>
<dbReference type="Proteomes" id="UP000507222">
    <property type="component" value="Unassembled WGS sequence"/>
</dbReference>
<feature type="compositionally biased region" description="Low complexity" evidence="1">
    <location>
        <begin position="75"/>
        <end position="92"/>
    </location>
</feature>